<comment type="caution">
    <text evidence="2">The sequence shown here is derived from an EMBL/GenBank/DDBJ whole genome shotgun (WGS) entry which is preliminary data.</text>
</comment>
<keyword evidence="3" id="KW-1185">Reference proteome</keyword>
<gene>
    <name evidence="2" type="ORF">A1OK_15150</name>
</gene>
<keyword evidence="1" id="KW-0812">Transmembrane</keyword>
<organism evidence="2 3">
    <name type="scientific">Enterovibrio norvegicus FF-454</name>
    <dbReference type="NCBI Taxonomy" id="1185651"/>
    <lineage>
        <taxon>Bacteria</taxon>
        <taxon>Pseudomonadati</taxon>
        <taxon>Pseudomonadota</taxon>
        <taxon>Gammaproteobacteria</taxon>
        <taxon>Vibrionales</taxon>
        <taxon>Vibrionaceae</taxon>
        <taxon>Enterovibrio</taxon>
    </lineage>
</organism>
<feature type="transmembrane region" description="Helical" evidence="1">
    <location>
        <begin position="263"/>
        <end position="284"/>
    </location>
</feature>
<keyword evidence="1" id="KW-1133">Transmembrane helix</keyword>
<dbReference type="AlphaFoldDB" id="A0A1E5BZE7"/>
<feature type="transmembrane region" description="Helical" evidence="1">
    <location>
        <begin position="386"/>
        <end position="409"/>
    </location>
</feature>
<name>A0A1E5BZE7_9GAMM</name>
<keyword evidence="1" id="KW-0472">Membrane</keyword>
<dbReference type="RefSeq" id="WP_016959851.1">
    <property type="nucleotide sequence ID" value="NZ_AJWN02000092.1"/>
</dbReference>
<evidence type="ECO:0000313" key="3">
    <source>
        <dbReference type="Proteomes" id="UP000095039"/>
    </source>
</evidence>
<dbReference type="Proteomes" id="UP000095039">
    <property type="component" value="Unassembled WGS sequence"/>
</dbReference>
<feature type="transmembrane region" description="Helical" evidence="1">
    <location>
        <begin position="361"/>
        <end position="380"/>
    </location>
</feature>
<accession>A0A1E5BZE7</accession>
<reference evidence="2 3" key="1">
    <citation type="journal article" date="2012" name="Science">
        <title>Ecological populations of bacteria act as socially cohesive units of antibiotic production and resistance.</title>
        <authorList>
            <person name="Cordero O.X."/>
            <person name="Wildschutte H."/>
            <person name="Kirkup B."/>
            <person name="Proehl S."/>
            <person name="Ngo L."/>
            <person name="Hussain F."/>
            <person name="Le Roux F."/>
            <person name="Mincer T."/>
            <person name="Polz M.F."/>
        </authorList>
    </citation>
    <scope>NUCLEOTIDE SEQUENCE [LARGE SCALE GENOMIC DNA]</scope>
    <source>
        <strain evidence="2 3">FF-454</strain>
    </source>
</reference>
<evidence type="ECO:0000313" key="2">
    <source>
        <dbReference type="EMBL" id="OEE58590.1"/>
    </source>
</evidence>
<feature type="transmembrane region" description="Helical" evidence="1">
    <location>
        <begin position="323"/>
        <end position="341"/>
    </location>
</feature>
<evidence type="ECO:0000256" key="1">
    <source>
        <dbReference type="SAM" id="Phobius"/>
    </source>
</evidence>
<protein>
    <submittedName>
        <fullName evidence="2">Uncharacterized protein</fullName>
    </submittedName>
</protein>
<proteinExistence type="predicted"/>
<dbReference type="EMBL" id="AJWN02000092">
    <property type="protein sequence ID" value="OEE58590.1"/>
    <property type="molecule type" value="Genomic_DNA"/>
</dbReference>
<sequence length="434" mass="48450">MKSGLDIQLRDAFDSFFRALKTTHEKYFETSIRLVSLQDWKYVGIGMGVQPPQRTSKESWVVLPNNDEDAAAKKHFHCTARDADVWAINMAGKGRRIALARRNSHDAMAILDQDAFIDHVIWDAPLGDAGQGVLPVNRMVLEMGGEERVFHICGMRDEKGNLSVYVNGHEKLELTASRSIDNALHRFGERCAQSKNSEQPHAGVSLENMPFLALVESQQDDDVLFKQFPFLSPLTFQKIRNEIDKSRYLVQKAMKEAVSAKRVMLLAVPSALAVSVSLFMMLSLTSANGVPAGVLSAIESFMGVFINGKQSLLQHYFALWGNMKYAVIGLVVIVMAVSQLVDCGAKKWKKQGMLFPVVAKLTYYCFVAAFLIDLLLLSMSAANPNIFSVALAFAMYFLPITVCLSFHFLKKKAETKLLIPLKALTWFSVEQISR</sequence>